<dbReference type="InterPro" id="IPR046960">
    <property type="entry name" value="PPR_At4g14850-like_plant"/>
</dbReference>
<dbReference type="FunFam" id="1.25.40.10:FF:000158">
    <property type="entry name" value="pentatricopeptide repeat-containing protein At2g33680"/>
    <property type="match status" value="1"/>
</dbReference>
<proteinExistence type="inferred from homology"/>
<organism evidence="5 6">
    <name type="scientific">Heracleum sosnowskyi</name>
    <dbReference type="NCBI Taxonomy" id="360622"/>
    <lineage>
        <taxon>Eukaryota</taxon>
        <taxon>Viridiplantae</taxon>
        <taxon>Streptophyta</taxon>
        <taxon>Embryophyta</taxon>
        <taxon>Tracheophyta</taxon>
        <taxon>Spermatophyta</taxon>
        <taxon>Magnoliopsida</taxon>
        <taxon>eudicotyledons</taxon>
        <taxon>Gunneridae</taxon>
        <taxon>Pentapetalae</taxon>
        <taxon>asterids</taxon>
        <taxon>campanulids</taxon>
        <taxon>Apiales</taxon>
        <taxon>Apiaceae</taxon>
        <taxon>Apioideae</taxon>
        <taxon>apioid superclade</taxon>
        <taxon>Tordylieae</taxon>
        <taxon>Tordyliinae</taxon>
        <taxon>Heracleum</taxon>
    </lineage>
</organism>
<dbReference type="InterPro" id="IPR032867">
    <property type="entry name" value="DYW_dom"/>
</dbReference>
<reference evidence="5" key="1">
    <citation type="submission" date="2023-02" db="EMBL/GenBank/DDBJ databases">
        <title>Genome of toxic invasive species Heracleum sosnowskyi carries increased number of genes despite the absence of recent whole-genome duplications.</title>
        <authorList>
            <person name="Schelkunov M."/>
            <person name="Shtratnikova V."/>
            <person name="Makarenko M."/>
            <person name="Klepikova A."/>
            <person name="Omelchenko D."/>
            <person name="Novikova G."/>
            <person name="Obukhova E."/>
            <person name="Bogdanov V."/>
            <person name="Penin A."/>
            <person name="Logacheva M."/>
        </authorList>
    </citation>
    <scope>NUCLEOTIDE SEQUENCE</scope>
    <source>
        <strain evidence="5">Hsosn_3</strain>
        <tissue evidence="5">Leaf</tissue>
    </source>
</reference>
<feature type="repeat" description="PPR" evidence="3">
    <location>
        <begin position="550"/>
        <end position="584"/>
    </location>
</feature>
<name>A0AAD8MVZ8_9APIA</name>
<dbReference type="GO" id="GO:0003723">
    <property type="term" value="F:RNA binding"/>
    <property type="evidence" value="ECO:0007669"/>
    <property type="project" value="InterPro"/>
</dbReference>
<dbReference type="FunFam" id="1.25.40.10:FF:000380">
    <property type="entry name" value="Pentatricopeptide repeat-containing protein, chloroplastic"/>
    <property type="match status" value="1"/>
</dbReference>
<gene>
    <name evidence="5" type="ORF">POM88_010736</name>
</gene>
<dbReference type="Pfam" id="PF14432">
    <property type="entry name" value="DYW_deaminase"/>
    <property type="match status" value="1"/>
</dbReference>
<feature type="repeat" description="PPR" evidence="3">
    <location>
        <begin position="106"/>
        <end position="136"/>
    </location>
</feature>
<feature type="repeat" description="PPR" evidence="3">
    <location>
        <begin position="238"/>
        <end position="272"/>
    </location>
</feature>
<dbReference type="GO" id="GO:0099402">
    <property type="term" value="P:plant organ development"/>
    <property type="evidence" value="ECO:0007669"/>
    <property type="project" value="UniProtKB-ARBA"/>
</dbReference>
<comment type="caution">
    <text evidence="5">The sequence shown here is derived from an EMBL/GenBank/DDBJ whole genome shotgun (WGS) entry which is preliminary data.</text>
</comment>
<dbReference type="AlphaFoldDB" id="A0AAD8MVZ8"/>
<evidence type="ECO:0000313" key="6">
    <source>
        <dbReference type="Proteomes" id="UP001237642"/>
    </source>
</evidence>
<feature type="repeat" description="PPR" evidence="3">
    <location>
        <begin position="379"/>
        <end position="413"/>
    </location>
</feature>
<dbReference type="FunFam" id="1.25.40.10:FF:000393">
    <property type="entry name" value="Pentatricopeptide repeat-containing protein At1g20230"/>
    <property type="match status" value="1"/>
</dbReference>
<dbReference type="PANTHER" id="PTHR47926:SF369">
    <property type="entry name" value="DYW DOMAIN-CONTAINING PROTEIN"/>
    <property type="match status" value="1"/>
</dbReference>
<feature type="domain" description="DYW" evidence="4">
    <location>
        <begin position="774"/>
        <end position="853"/>
    </location>
</feature>
<dbReference type="GO" id="GO:0008270">
    <property type="term" value="F:zinc ion binding"/>
    <property type="evidence" value="ECO:0007669"/>
    <property type="project" value="InterPro"/>
</dbReference>
<reference evidence="5" key="2">
    <citation type="submission" date="2023-05" db="EMBL/GenBank/DDBJ databases">
        <authorList>
            <person name="Schelkunov M.I."/>
        </authorList>
    </citation>
    <scope>NUCLEOTIDE SEQUENCE</scope>
    <source>
        <strain evidence="5">Hsosn_3</strain>
        <tissue evidence="5">Leaf</tissue>
    </source>
</reference>
<evidence type="ECO:0000313" key="5">
    <source>
        <dbReference type="EMBL" id="KAK1391680.1"/>
    </source>
</evidence>
<accession>A0AAD8MVZ8</accession>
<feature type="repeat" description="PPR" evidence="3">
    <location>
        <begin position="414"/>
        <end position="448"/>
    </location>
</feature>
<sequence>MQTLTLPIKSTPIPSKHDTFSEFPLKPNKHKVSYSNGPTLTDSHLNNLCSNGRLKEAIDVLDSISQSGFKVKSRTFTRLIHSCIDCNSIELGRKLHGNVHLVGDVDPFIETKLVGMYAKCGFLDDARKVFDEMRERDLFTWSAMIGGFSREKRWGEVVKLFYLMMEEGVVPDEFLFVKILHACGNCGDLRTAKVIHSIVVKCRMDVDVRINNTMLAAYGKCGELGCLKRYFRCMGGKDLVSWNSVISGYCRKGEIGEAHRLFEMMYDEGFEPGLVTWNTMISSYNQVGFAKSNGISKALELFRDMLLKRVEPNGITLASAISVCASLKDINKGNELHCIAIKVGYADSVLVGNSLIGMYSKCDKFEAAEEVFYKIIEKDVYTYNSMIGGYIQAGYFGKAHDLFTRMRDSGVQPNVVTWNVMIAGYIQNEGEDQAMDLFHKMEKDGIIKRDTATWNALISGHVQTGNKRKALSIFRQMQSSSVGPNSVTILSILPACADVISAKKVKEIHSCILRRNLSELSVANSFIDTYAKSGNFVYSRTIFDEIPTKDIISWNTIMAGAVLHGYSNDALYLFDHMKKEGLKPNRGTFVSILLAYGLAKMVDEGECAFSSMIHDFDILPSLDHCKAMINLYGRSGKLEEALKFIEDMIVQPDYSIWNTLLTACRNHGNARLALHAGERLLKLDPENALVKRLVLQIYAILGIKDGYMKIKKREFRYETKEPVGQSWVEVRNTVHCFGIGDKCRPNDDVLLSWTKGVAREVKRPATRNMLCCGEEDDEKVGGVHSEKLALVFSLVGSAQACQPIRILKSLRMCEDCHTTIKYVSKAYEREIYVCDSNCLHHFIDGSCSCCDYW</sequence>
<dbReference type="PANTHER" id="PTHR47926">
    <property type="entry name" value="PENTATRICOPEPTIDE REPEAT-CONTAINING PROTEIN"/>
    <property type="match status" value="1"/>
</dbReference>
<evidence type="ECO:0000259" key="4">
    <source>
        <dbReference type="Pfam" id="PF14432"/>
    </source>
</evidence>
<dbReference type="EMBL" id="JAUIZM010000003">
    <property type="protein sequence ID" value="KAK1391680.1"/>
    <property type="molecule type" value="Genomic_DNA"/>
</dbReference>
<keyword evidence="6" id="KW-1185">Reference proteome</keyword>
<dbReference type="Pfam" id="PF01535">
    <property type="entry name" value="PPR"/>
    <property type="match status" value="4"/>
</dbReference>
<dbReference type="InterPro" id="IPR011990">
    <property type="entry name" value="TPR-like_helical_dom_sf"/>
</dbReference>
<dbReference type="Proteomes" id="UP001237642">
    <property type="component" value="Unassembled WGS sequence"/>
</dbReference>
<keyword evidence="2" id="KW-0677">Repeat</keyword>
<evidence type="ECO:0000256" key="1">
    <source>
        <dbReference type="ARBA" id="ARBA00006643"/>
    </source>
</evidence>
<dbReference type="SUPFAM" id="SSF81901">
    <property type="entry name" value="HCP-like"/>
    <property type="match status" value="1"/>
</dbReference>
<protein>
    <submittedName>
        <fullName evidence="5">Pentatricopeptide repeat-containing protein</fullName>
    </submittedName>
</protein>
<dbReference type="InterPro" id="IPR002885">
    <property type="entry name" value="PPR_rpt"/>
</dbReference>
<dbReference type="PROSITE" id="PS51375">
    <property type="entry name" value="PPR"/>
    <property type="match status" value="7"/>
</dbReference>
<dbReference type="Pfam" id="PF13041">
    <property type="entry name" value="PPR_2"/>
    <property type="match status" value="4"/>
</dbReference>
<dbReference type="Gene3D" id="1.25.40.10">
    <property type="entry name" value="Tetratricopeptide repeat domain"/>
    <property type="match status" value="6"/>
</dbReference>
<feature type="repeat" description="PPR" evidence="3">
    <location>
        <begin position="450"/>
        <end position="484"/>
    </location>
</feature>
<dbReference type="GO" id="GO:0009451">
    <property type="term" value="P:RNA modification"/>
    <property type="evidence" value="ECO:0007669"/>
    <property type="project" value="InterPro"/>
</dbReference>
<comment type="similarity">
    <text evidence="1">Belongs to the PPR family. PCMP-H subfamily.</text>
</comment>
<dbReference type="SUPFAM" id="SSF48452">
    <property type="entry name" value="TPR-like"/>
    <property type="match status" value="1"/>
</dbReference>
<evidence type="ECO:0000256" key="3">
    <source>
        <dbReference type="PROSITE-ProRule" id="PRU00708"/>
    </source>
</evidence>
<evidence type="ECO:0000256" key="2">
    <source>
        <dbReference type="ARBA" id="ARBA00022737"/>
    </source>
</evidence>
<feature type="repeat" description="PPR" evidence="3">
    <location>
        <begin position="137"/>
        <end position="171"/>
    </location>
</feature>
<dbReference type="NCBIfam" id="TIGR00756">
    <property type="entry name" value="PPR"/>
    <property type="match status" value="8"/>
</dbReference>